<sequence>MIFIYNIYRITVLTSGIIFNDGSLKNFDGIFPCIRIVWNFYESATATNSTLMTKKCKNWKLKSTTNMPNIPECFINEMSLRKNDTPNKSKDFRESLSHTLLINQQLTKQ</sequence>
<proteinExistence type="predicted"/>
<organism evidence="1 2">
    <name type="scientific">Onchocerca volvulus</name>
    <dbReference type="NCBI Taxonomy" id="6282"/>
    <lineage>
        <taxon>Eukaryota</taxon>
        <taxon>Metazoa</taxon>
        <taxon>Ecdysozoa</taxon>
        <taxon>Nematoda</taxon>
        <taxon>Chromadorea</taxon>
        <taxon>Rhabditida</taxon>
        <taxon>Spirurina</taxon>
        <taxon>Spiruromorpha</taxon>
        <taxon>Filarioidea</taxon>
        <taxon>Onchocercidae</taxon>
        <taxon>Onchocerca</taxon>
    </lineage>
</organism>
<evidence type="ECO:0000313" key="2">
    <source>
        <dbReference type="Proteomes" id="UP000024404"/>
    </source>
</evidence>
<name>A0A8R1Y703_ONCVO</name>
<dbReference type="Proteomes" id="UP000024404">
    <property type="component" value="Unassembled WGS sequence"/>
</dbReference>
<dbReference type="EMBL" id="CMVM020000283">
    <property type="status" value="NOT_ANNOTATED_CDS"/>
    <property type="molecule type" value="Genomic_DNA"/>
</dbReference>
<accession>A0A8R1Y703</accession>
<dbReference type="EnsemblMetazoa" id="OVOC9596.1">
    <property type="protein sequence ID" value="OVOC9596.1"/>
    <property type="gene ID" value="WBGene00246405"/>
</dbReference>
<keyword evidence="2" id="KW-1185">Reference proteome</keyword>
<evidence type="ECO:0000313" key="1">
    <source>
        <dbReference type="EnsemblMetazoa" id="OVOC9596.1"/>
    </source>
</evidence>
<reference evidence="1" key="2">
    <citation type="submission" date="2022-06" db="UniProtKB">
        <authorList>
            <consortium name="EnsemblMetazoa"/>
        </authorList>
    </citation>
    <scope>IDENTIFICATION</scope>
</reference>
<protein>
    <submittedName>
        <fullName evidence="1">Uncharacterized protein</fullName>
    </submittedName>
</protein>
<reference evidence="2" key="1">
    <citation type="submission" date="2013-10" db="EMBL/GenBank/DDBJ databases">
        <title>Genome sequencing of Onchocerca volvulus.</title>
        <authorList>
            <person name="Cotton J."/>
            <person name="Tsai J."/>
            <person name="Stanley E."/>
            <person name="Tracey A."/>
            <person name="Holroyd N."/>
            <person name="Lustigman S."/>
            <person name="Berriman M."/>
        </authorList>
    </citation>
    <scope>NUCLEOTIDE SEQUENCE</scope>
</reference>
<dbReference type="AlphaFoldDB" id="A0A8R1Y703"/>